<proteinExistence type="predicted"/>
<comment type="caution">
    <text evidence="8">The sequence shown here is derived from an EMBL/GenBank/DDBJ whole genome shotgun (WGS) entry which is preliminary data.</text>
</comment>
<evidence type="ECO:0000256" key="4">
    <source>
        <dbReference type="ARBA" id="ARBA00022692"/>
    </source>
</evidence>
<dbReference type="Proteomes" id="UP001595807">
    <property type="component" value="Unassembled WGS sequence"/>
</dbReference>
<dbReference type="PANTHER" id="PTHR22926">
    <property type="entry name" value="PHOSPHO-N-ACETYLMURAMOYL-PENTAPEPTIDE-TRANSFERASE"/>
    <property type="match status" value="1"/>
</dbReference>
<accession>A0ABV8CWR3</accession>
<keyword evidence="2" id="KW-1003">Cell membrane</keyword>
<organism evidence="8 9">
    <name type="scientific">Streptococcus caprae</name>
    <dbReference type="NCBI Taxonomy" id="1640501"/>
    <lineage>
        <taxon>Bacteria</taxon>
        <taxon>Bacillati</taxon>
        <taxon>Bacillota</taxon>
        <taxon>Bacilli</taxon>
        <taxon>Lactobacillales</taxon>
        <taxon>Streptococcaceae</taxon>
        <taxon>Streptococcus</taxon>
    </lineage>
</organism>
<evidence type="ECO:0000313" key="8">
    <source>
        <dbReference type="EMBL" id="MFC3928512.1"/>
    </source>
</evidence>
<dbReference type="PANTHER" id="PTHR22926:SF3">
    <property type="entry name" value="UNDECAPRENYL-PHOSPHATE ALPHA-N-ACETYLGLUCOSAMINYL 1-PHOSPHATE TRANSFERASE"/>
    <property type="match status" value="1"/>
</dbReference>
<name>A0ABV8CWR3_9STRE</name>
<feature type="transmembrane region" description="Helical" evidence="7">
    <location>
        <begin position="175"/>
        <end position="194"/>
    </location>
</feature>
<dbReference type="Pfam" id="PF00953">
    <property type="entry name" value="Glycos_transf_4"/>
    <property type="match status" value="1"/>
</dbReference>
<feature type="transmembrane region" description="Helical" evidence="7">
    <location>
        <begin position="51"/>
        <end position="73"/>
    </location>
</feature>
<feature type="transmembrane region" description="Helical" evidence="7">
    <location>
        <begin position="200"/>
        <end position="217"/>
    </location>
</feature>
<evidence type="ECO:0000256" key="5">
    <source>
        <dbReference type="ARBA" id="ARBA00022989"/>
    </source>
</evidence>
<evidence type="ECO:0000256" key="3">
    <source>
        <dbReference type="ARBA" id="ARBA00022679"/>
    </source>
</evidence>
<dbReference type="RefSeq" id="WP_380427137.1">
    <property type="nucleotide sequence ID" value="NZ_JBHRZV010000050.1"/>
</dbReference>
<feature type="transmembrane region" description="Helical" evidence="7">
    <location>
        <begin position="224"/>
        <end position="245"/>
    </location>
</feature>
<reference evidence="9" key="1">
    <citation type="journal article" date="2019" name="Int. J. Syst. Evol. Microbiol.">
        <title>The Global Catalogue of Microorganisms (GCM) 10K type strain sequencing project: providing services to taxonomists for standard genome sequencing and annotation.</title>
        <authorList>
            <consortium name="The Broad Institute Genomics Platform"/>
            <consortium name="The Broad Institute Genome Sequencing Center for Infectious Disease"/>
            <person name="Wu L."/>
            <person name="Ma J."/>
        </authorList>
    </citation>
    <scope>NUCLEOTIDE SEQUENCE [LARGE SCALE GENOMIC DNA]</scope>
    <source>
        <strain evidence="9">CCUG 67170</strain>
    </source>
</reference>
<evidence type="ECO:0000256" key="2">
    <source>
        <dbReference type="ARBA" id="ARBA00022475"/>
    </source>
</evidence>
<evidence type="ECO:0000256" key="1">
    <source>
        <dbReference type="ARBA" id="ARBA00004651"/>
    </source>
</evidence>
<evidence type="ECO:0000256" key="6">
    <source>
        <dbReference type="ARBA" id="ARBA00023136"/>
    </source>
</evidence>
<keyword evidence="9" id="KW-1185">Reference proteome</keyword>
<feature type="transmembrane region" description="Helical" evidence="7">
    <location>
        <begin position="6"/>
        <end position="30"/>
    </location>
</feature>
<gene>
    <name evidence="8" type="ORF">ACFORF_08050</name>
</gene>
<protein>
    <submittedName>
        <fullName evidence="8">Glycosyltransferase family 4 protein</fullName>
    </submittedName>
</protein>
<evidence type="ECO:0000256" key="7">
    <source>
        <dbReference type="SAM" id="Phobius"/>
    </source>
</evidence>
<dbReference type="CDD" id="cd06853">
    <property type="entry name" value="GT_WecA_like"/>
    <property type="match status" value="1"/>
</dbReference>
<sequence length="386" mass="42707">MGTFTIEYVLVLIGTLLISLVLTPVVRFIAPKIGAVDNPNARRINKVPMPSGGGIAIVISFTIATLILMPIAFHDPYMGHYYFDYMLPVVLGGLIIAITGFVDDIKELSAKWKMLGIVLGAVVIALFTDFQFDSFKIPFGGPLIEFNPFVTFLVTVIWIVGITNAVNFLDGLDGLVSGVAIISMTTMGLISNFFLFDSDYYLTLTIFVLIMAIAGFFPYNYHPAIIYLGDTGSLYIGFMIAVLSLQGLKNATAVAVVSPMIVLGVPIVDTLFAILRRQLSGKKFYEPDRMHLHHRLLSMGFTHRGAVLVVYGIAIVFSLISLLLNVSSRWGGILMLLGFAFMIEIFLENIELMGKNRKPLMNTLKFIGNSSYRQEVLENYQKKSKK</sequence>
<keyword evidence="4 7" id="KW-0812">Transmembrane</keyword>
<comment type="subcellular location">
    <subcellularLocation>
        <location evidence="1">Cell membrane</location>
        <topology evidence="1">Multi-pass membrane protein</topology>
    </subcellularLocation>
</comment>
<evidence type="ECO:0000313" key="9">
    <source>
        <dbReference type="Proteomes" id="UP001595807"/>
    </source>
</evidence>
<dbReference type="InterPro" id="IPR000715">
    <property type="entry name" value="Glycosyl_transferase_4"/>
</dbReference>
<feature type="transmembrane region" description="Helical" evidence="7">
    <location>
        <begin position="251"/>
        <end position="275"/>
    </location>
</feature>
<feature type="transmembrane region" description="Helical" evidence="7">
    <location>
        <begin position="144"/>
        <end position="163"/>
    </location>
</feature>
<feature type="transmembrane region" description="Helical" evidence="7">
    <location>
        <begin position="85"/>
        <end position="102"/>
    </location>
</feature>
<feature type="transmembrane region" description="Helical" evidence="7">
    <location>
        <begin position="330"/>
        <end position="347"/>
    </location>
</feature>
<dbReference type="EMBL" id="JBHRZV010000050">
    <property type="protein sequence ID" value="MFC3928512.1"/>
    <property type="molecule type" value="Genomic_DNA"/>
</dbReference>
<keyword evidence="6 7" id="KW-0472">Membrane</keyword>
<keyword evidence="3" id="KW-0808">Transferase</keyword>
<keyword evidence="5 7" id="KW-1133">Transmembrane helix</keyword>
<feature type="transmembrane region" description="Helical" evidence="7">
    <location>
        <begin position="296"/>
        <end position="324"/>
    </location>
</feature>
<feature type="transmembrane region" description="Helical" evidence="7">
    <location>
        <begin position="114"/>
        <end position="132"/>
    </location>
</feature>